<keyword evidence="2 3" id="KW-0040">ANK repeat</keyword>
<dbReference type="InParanoid" id="G3GYI4"/>
<reference evidence="5" key="1">
    <citation type="journal article" date="2011" name="Nat. Biotechnol.">
        <title>The genomic sequence of the Chinese hamster ovary (CHO)-K1 cell line.</title>
        <authorList>
            <person name="Xu X."/>
            <person name="Nagarajan H."/>
            <person name="Lewis N.E."/>
            <person name="Pan S."/>
            <person name="Cai Z."/>
            <person name="Liu X."/>
            <person name="Chen W."/>
            <person name="Xie M."/>
            <person name="Wang W."/>
            <person name="Hammond S."/>
            <person name="Andersen M.R."/>
            <person name="Neff N."/>
            <person name="Passarelli B."/>
            <person name="Koh W."/>
            <person name="Fan H.C."/>
            <person name="Wang J."/>
            <person name="Gui Y."/>
            <person name="Lee K.H."/>
            <person name="Betenbaugh M.J."/>
            <person name="Quake S.R."/>
            <person name="Famili I."/>
            <person name="Palsson B.O."/>
            <person name="Wang J."/>
        </authorList>
    </citation>
    <scope>NUCLEOTIDE SEQUENCE [LARGE SCALE GENOMIC DNA]</scope>
    <source>
        <strain evidence="5">CHO K1 cell line</strain>
    </source>
</reference>
<protein>
    <submittedName>
        <fullName evidence="4">Diacylglycerol kinase zeta</fullName>
    </submittedName>
</protein>
<accession>G3GYI4</accession>
<organism evidence="4 5">
    <name type="scientific">Cricetulus griseus</name>
    <name type="common">Chinese hamster</name>
    <name type="synonym">Cricetulus barabensis griseus</name>
    <dbReference type="NCBI Taxonomy" id="10029"/>
    <lineage>
        <taxon>Eukaryota</taxon>
        <taxon>Metazoa</taxon>
        <taxon>Chordata</taxon>
        <taxon>Craniata</taxon>
        <taxon>Vertebrata</taxon>
        <taxon>Euteleostomi</taxon>
        <taxon>Mammalia</taxon>
        <taxon>Eutheria</taxon>
        <taxon>Euarchontoglires</taxon>
        <taxon>Glires</taxon>
        <taxon>Rodentia</taxon>
        <taxon>Myomorpha</taxon>
        <taxon>Muroidea</taxon>
        <taxon>Cricetidae</taxon>
        <taxon>Cricetinae</taxon>
        <taxon>Cricetulus</taxon>
    </lineage>
</organism>
<dbReference type="PROSITE" id="PS50088">
    <property type="entry name" value="ANK_REPEAT"/>
    <property type="match status" value="2"/>
</dbReference>
<dbReference type="Pfam" id="PF12796">
    <property type="entry name" value="Ank_2"/>
    <property type="match status" value="1"/>
</dbReference>
<evidence type="ECO:0000256" key="3">
    <source>
        <dbReference type="PROSITE-ProRule" id="PRU00023"/>
    </source>
</evidence>
<gene>
    <name evidence="4" type="ORF">I79_002863</name>
</gene>
<dbReference type="PANTHER" id="PTHR24198">
    <property type="entry name" value="ANKYRIN REPEAT AND PROTEIN KINASE DOMAIN-CONTAINING PROTEIN"/>
    <property type="match status" value="1"/>
</dbReference>
<sequence>MHRDQQSRTLLHHAVSSGSKEVVRYLLDHAPPEILDAVEENGETCLHQAAALGQRTICHYIVEAGASLMKTDQQGDTPRQRAEKAQDTELAAYLENRQHYQMIQREDQETAV</sequence>
<dbReference type="GO" id="GO:0016301">
    <property type="term" value="F:kinase activity"/>
    <property type="evidence" value="ECO:0007669"/>
    <property type="project" value="UniProtKB-KW"/>
</dbReference>
<dbReference type="AlphaFoldDB" id="G3GYI4"/>
<dbReference type="InterPro" id="IPR002110">
    <property type="entry name" value="Ankyrin_rpt"/>
</dbReference>
<evidence type="ECO:0000313" key="5">
    <source>
        <dbReference type="Proteomes" id="UP000001075"/>
    </source>
</evidence>
<dbReference type="STRING" id="10029.G3GYI4"/>
<dbReference type="PANTHER" id="PTHR24198:SF165">
    <property type="entry name" value="ANKYRIN REPEAT-CONTAINING PROTEIN-RELATED"/>
    <property type="match status" value="1"/>
</dbReference>
<evidence type="ECO:0000256" key="2">
    <source>
        <dbReference type="ARBA" id="ARBA00023043"/>
    </source>
</evidence>
<evidence type="ECO:0000313" key="4">
    <source>
        <dbReference type="EMBL" id="EGW03924.1"/>
    </source>
</evidence>
<dbReference type="FunFam" id="1.25.40.20:FF:000034">
    <property type="entry name" value="Diacylglycerol kinase"/>
    <property type="match status" value="1"/>
</dbReference>
<proteinExistence type="predicted"/>
<dbReference type="PaxDb" id="10029-XP_007629092.1"/>
<dbReference type="PROSITE" id="PS50297">
    <property type="entry name" value="ANK_REP_REGION"/>
    <property type="match status" value="2"/>
</dbReference>
<dbReference type="EMBL" id="JH000067">
    <property type="protein sequence ID" value="EGW03924.1"/>
    <property type="molecule type" value="Genomic_DNA"/>
</dbReference>
<dbReference type="eggNOG" id="KOG0782">
    <property type="taxonomic scope" value="Eukaryota"/>
</dbReference>
<dbReference type="SMART" id="SM00248">
    <property type="entry name" value="ANK"/>
    <property type="match status" value="2"/>
</dbReference>
<name>G3GYI4_CRIGR</name>
<keyword evidence="4" id="KW-0418">Kinase</keyword>
<keyword evidence="1" id="KW-0677">Repeat</keyword>
<evidence type="ECO:0000256" key="1">
    <source>
        <dbReference type="ARBA" id="ARBA00022737"/>
    </source>
</evidence>
<dbReference type="Gene3D" id="1.25.40.20">
    <property type="entry name" value="Ankyrin repeat-containing domain"/>
    <property type="match status" value="1"/>
</dbReference>
<feature type="repeat" description="ANK" evidence="3">
    <location>
        <begin position="41"/>
        <end position="73"/>
    </location>
</feature>
<dbReference type="Proteomes" id="UP000001075">
    <property type="component" value="Unassembled WGS sequence"/>
</dbReference>
<keyword evidence="4" id="KW-0808">Transferase</keyword>
<dbReference type="SUPFAM" id="SSF48403">
    <property type="entry name" value="Ankyrin repeat"/>
    <property type="match status" value="1"/>
</dbReference>
<dbReference type="InterPro" id="IPR036770">
    <property type="entry name" value="Ankyrin_rpt-contain_sf"/>
</dbReference>
<feature type="repeat" description="ANK" evidence="3">
    <location>
        <begin position="6"/>
        <end position="29"/>
    </location>
</feature>